<keyword evidence="3" id="KW-0378">Hydrolase</keyword>
<evidence type="ECO:0000256" key="1">
    <source>
        <dbReference type="SAM" id="Phobius"/>
    </source>
</evidence>
<keyword evidence="1" id="KW-0472">Membrane</keyword>
<dbReference type="PATRIC" id="fig|36849.3.peg.693"/>
<feature type="transmembrane region" description="Helical" evidence="1">
    <location>
        <begin position="12"/>
        <end position="36"/>
    </location>
</feature>
<feature type="transmembrane region" description="Helical" evidence="1">
    <location>
        <begin position="124"/>
        <end position="143"/>
    </location>
</feature>
<keyword evidence="1" id="KW-1133">Transmembrane helix</keyword>
<feature type="transmembrane region" description="Helical" evidence="1">
    <location>
        <begin position="83"/>
        <end position="104"/>
    </location>
</feature>
<reference evidence="3 4" key="1">
    <citation type="submission" date="2015-09" db="EMBL/GenBank/DDBJ databases">
        <title>Genome sequence of Oxobacter pfennigii DSM 3222.</title>
        <authorList>
            <person name="Poehlein A."/>
            <person name="Bengelsdorf F.R."/>
            <person name="Schiel-Bengelsdorf B."/>
            <person name="Duerre P."/>
            <person name="Daniel R."/>
        </authorList>
    </citation>
    <scope>NUCLEOTIDE SEQUENCE [LARGE SCALE GENOMIC DNA]</scope>
    <source>
        <strain evidence="3 4">DSM 3222</strain>
    </source>
</reference>
<sequence>MRHYFYPKVSQSVILVLISFLLQVLAGVLMAFPLIAGFDDANLVPVVFTLSTLTTGITALIGLRKSKLSLKTIFKKPEHRLNILLSLLLFLGTYCFVIFFAQLVSQFIPSDPQDEQLFETGMTSFFGILSIVFLGPIFEEVLFRGIILRGLLLNYSVRKALIISSVLFGLIHLNPVQSLTATVSGLMLGWVFIKTGSLWMSILVHILNNGFTTIITRLLMVYLNADVSILWILIPGFILAPTALYLLRKKPHGIGYLFEYRDAVLSEIAEEELTADASMDYQAEKKHSGFGIASFVISMVSLTMLFGLFSMYYMLEGLIQDYFMDRALALLIVGSSLLCLLGFILGIAGIFQKNRMKIFSILGLVFNVIVILSFIGFFIIGAMAG</sequence>
<feature type="transmembrane region" description="Helical" evidence="1">
    <location>
        <begin position="327"/>
        <end position="351"/>
    </location>
</feature>
<evidence type="ECO:0000259" key="2">
    <source>
        <dbReference type="Pfam" id="PF02517"/>
    </source>
</evidence>
<name>A0A0P8YZV3_9CLOT</name>
<dbReference type="GO" id="GO:0080120">
    <property type="term" value="P:CAAX-box protein maturation"/>
    <property type="evidence" value="ECO:0007669"/>
    <property type="project" value="UniProtKB-ARBA"/>
</dbReference>
<dbReference type="Pfam" id="PF02517">
    <property type="entry name" value="Rce1-like"/>
    <property type="match status" value="1"/>
</dbReference>
<feature type="transmembrane region" description="Helical" evidence="1">
    <location>
        <begin position="358"/>
        <end position="384"/>
    </location>
</feature>
<comment type="caution">
    <text evidence="3">The sequence shown here is derived from an EMBL/GenBank/DDBJ whole genome shotgun (WGS) entry which is preliminary data.</text>
</comment>
<feature type="transmembrane region" description="Helical" evidence="1">
    <location>
        <begin position="42"/>
        <end position="63"/>
    </location>
</feature>
<protein>
    <submittedName>
        <fullName evidence="3">CAAX amino terminal protease self-immunity</fullName>
    </submittedName>
</protein>
<gene>
    <name evidence="3" type="ORF">OXPF_06460</name>
</gene>
<dbReference type="GO" id="GO:0004175">
    <property type="term" value="F:endopeptidase activity"/>
    <property type="evidence" value="ECO:0007669"/>
    <property type="project" value="UniProtKB-ARBA"/>
</dbReference>
<feature type="domain" description="CAAX prenyl protease 2/Lysostaphin resistance protein A-like" evidence="2">
    <location>
        <begin position="124"/>
        <end position="210"/>
    </location>
</feature>
<keyword evidence="4" id="KW-1185">Reference proteome</keyword>
<dbReference type="OrthoDB" id="4177129at2"/>
<dbReference type="GO" id="GO:0006508">
    <property type="term" value="P:proteolysis"/>
    <property type="evidence" value="ECO:0007669"/>
    <property type="project" value="UniProtKB-KW"/>
</dbReference>
<dbReference type="InterPro" id="IPR003675">
    <property type="entry name" value="Rce1/LyrA-like_dom"/>
</dbReference>
<evidence type="ECO:0000313" key="3">
    <source>
        <dbReference type="EMBL" id="KPU45413.1"/>
    </source>
</evidence>
<keyword evidence="3" id="KW-0645">Protease</keyword>
<dbReference type="InterPro" id="IPR052710">
    <property type="entry name" value="CAAX_protease"/>
</dbReference>
<dbReference type="EMBL" id="LKET01000021">
    <property type="protein sequence ID" value="KPU45413.1"/>
    <property type="molecule type" value="Genomic_DNA"/>
</dbReference>
<accession>A0A0P8YZV3</accession>
<evidence type="ECO:0000313" key="4">
    <source>
        <dbReference type="Proteomes" id="UP000050326"/>
    </source>
</evidence>
<feature type="transmembrane region" description="Helical" evidence="1">
    <location>
        <begin position="179"/>
        <end position="199"/>
    </location>
</feature>
<dbReference type="PANTHER" id="PTHR36435:SF1">
    <property type="entry name" value="CAAX AMINO TERMINAL PROTEASE FAMILY PROTEIN"/>
    <property type="match status" value="1"/>
</dbReference>
<feature type="transmembrane region" description="Helical" evidence="1">
    <location>
        <begin position="229"/>
        <end position="247"/>
    </location>
</feature>
<feature type="transmembrane region" description="Helical" evidence="1">
    <location>
        <begin position="155"/>
        <end position="173"/>
    </location>
</feature>
<dbReference type="AlphaFoldDB" id="A0A0P8YZV3"/>
<proteinExistence type="predicted"/>
<organism evidence="3 4">
    <name type="scientific">Oxobacter pfennigii</name>
    <dbReference type="NCBI Taxonomy" id="36849"/>
    <lineage>
        <taxon>Bacteria</taxon>
        <taxon>Bacillati</taxon>
        <taxon>Bacillota</taxon>
        <taxon>Clostridia</taxon>
        <taxon>Eubacteriales</taxon>
        <taxon>Clostridiaceae</taxon>
        <taxon>Oxobacter</taxon>
    </lineage>
</organism>
<dbReference type="RefSeq" id="WP_054873764.1">
    <property type="nucleotide sequence ID" value="NZ_LKET01000021.1"/>
</dbReference>
<feature type="transmembrane region" description="Helical" evidence="1">
    <location>
        <begin position="289"/>
        <end position="315"/>
    </location>
</feature>
<dbReference type="STRING" id="36849.OXPF_06460"/>
<feature type="transmembrane region" description="Helical" evidence="1">
    <location>
        <begin position="206"/>
        <end position="223"/>
    </location>
</feature>
<dbReference type="PANTHER" id="PTHR36435">
    <property type="entry name" value="SLR1288 PROTEIN"/>
    <property type="match status" value="1"/>
</dbReference>
<keyword evidence="1" id="KW-0812">Transmembrane</keyword>
<dbReference type="Proteomes" id="UP000050326">
    <property type="component" value="Unassembled WGS sequence"/>
</dbReference>